<dbReference type="RefSeq" id="WP_192590882.1">
    <property type="nucleotide sequence ID" value="NZ_JADBEE010000001.1"/>
</dbReference>
<name>A0ABR9J511_9MICC</name>
<gene>
    <name evidence="3" type="ORF">H4W26_000839</name>
</gene>
<feature type="transmembrane region" description="Helical" evidence="2">
    <location>
        <begin position="40"/>
        <end position="57"/>
    </location>
</feature>
<dbReference type="EMBL" id="JADBEE010000001">
    <property type="protein sequence ID" value="MBE1514084.1"/>
    <property type="molecule type" value="Genomic_DNA"/>
</dbReference>
<keyword evidence="2" id="KW-1133">Transmembrane helix</keyword>
<feature type="compositionally biased region" description="Basic and acidic residues" evidence="1">
    <location>
        <begin position="1"/>
        <end position="10"/>
    </location>
</feature>
<evidence type="ECO:0000256" key="1">
    <source>
        <dbReference type="SAM" id="MobiDB-lite"/>
    </source>
</evidence>
<comment type="caution">
    <text evidence="3">The sequence shown here is derived from an EMBL/GenBank/DDBJ whole genome shotgun (WGS) entry which is preliminary data.</text>
</comment>
<keyword evidence="4" id="KW-1185">Reference proteome</keyword>
<evidence type="ECO:0000256" key="2">
    <source>
        <dbReference type="SAM" id="Phobius"/>
    </source>
</evidence>
<dbReference type="Proteomes" id="UP000636579">
    <property type="component" value="Unassembled WGS sequence"/>
</dbReference>
<feature type="compositionally biased region" description="Polar residues" evidence="1">
    <location>
        <begin position="19"/>
        <end position="30"/>
    </location>
</feature>
<keyword evidence="2" id="KW-0472">Membrane</keyword>
<evidence type="ECO:0000313" key="3">
    <source>
        <dbReference type="EMBL" id="MBE1514084.1"/>
    </source>
</evidence>
<accession>A0ABR9J511</accession>
<proteinExistence type="predicted"/>
<keyword evidence="2" id="KW-0812">Transmembrane</keyword>
<sequence length="103" mass="10655">MSSSRTERFGDWLGLTGAESPSGSPGDSTSVRRASLATRIGFLAAWAAIAVVVFVYLQMSATGEDGLGGYLPLVTAGLVFSTGSLLTQSALAHSEHRGSEYGE</sequence>
<evidence type="ECO:0000313" key="4">
    <source>
        <dbReference type="Proteomes" id="UP000636579"/>
    </source>
</evidence>
<protein>
    <submittedName>
        <fullName evidence="3">Uncharacterized protein</fullName>
    </submittedName>
</protein>
<reference evidence="3 4" key="1">
    <citation type="submission" date="2020-10" db="EMBL/GenBank/DDBJ databases">
        <title>Sequencing the genomes of 1000 actinobacteria strains.</title>
        <authorList>
            <person name="Klenk H.-P."/>
        </authorList>
    </citation>
    <scope>NUCLEOTIDE SEQUENCE [LARGE SCALE GENOMIC DNA]</scope>
    <source>
        <strain evidence="3 4">DSM 15474</strain>
    </source>
</reference>
<organism evidence="3 4">
    <name type="scientific">Nesterenkonia halotolerans</name>
    <dbReference type="NCBI Taxonomy" id="225325"/>
    <lineage>
        <taxon>Bacteria</taxon>
        <taxon>Bacillati</taxon>
        <taxon>Actinomycetota</taxon>
        <taxon>Actinomycetes</taxon>
        <taxon>Micrococcales</taxon>
        <taxon>Micrococcaceae</taxon>
        <taxon>Nesterenkonia</taxon>
    </lineage>
</organism>
<feature type="region of interest" description="Disordered" evidence="1">
    <location>
        <begin position="1"/>
        <end position="30"/>
    </location>
</feature>